<sequence length="360" mass="38273">MADRVSEQIAALSDEDWAIREEAATLLGVLKDARAVLPLTKALRDSDRAVREAAVGALSALGPVSVPALAGCLTDPALQVQEAASAILASLADARVLTPLMQALDSRDWIVRMHAAKGLGRIGDPEAVPALMPLLQDKVKAVREEASSALAAIGAAAMAGLIEALQHDDWLVRLHAVEALGKLRSPDAVEPLLRALFNERDSAIREDVVRTLGAIRDVRAVDYLVVVMKEPGLRLLAVEALGHIGDRRVVPLLCRVVEGVPLGEPRDSATPCADGWTDEMATMGMAARALGMIADAVAIPSLIIALRNTITRSEAAAALTKFGPTVIPSLLPMLAKEQDENVRYHLRETLTAVGWRAGRV</sequence>
<organism evidence="3 4">
    <name type="scientific">Nitrospira defluvii</name>
    <dbReference type="NCBI Taxonomy" id="330214"/>
    <lineage>
        <taxon>Bacteria</taxon>
        <taxon>Pseudomonadati</taxon>
        <taxon>Nitrospirota</taxon>
        <taxon>Nitrospiria</taxon>
        <taxon>Nitrospirales</taxon>
        <taxon>Nitrospiraceae</taxon>
        <taxon>Nitrospira</taxon>
    </lineage>
</organism>
<protein>
    <recommendedName>
        <fullName evidence="5">HEAT repeat domain-containing protein</fullName>
    </recommendedName>
</protein>
<evidence type="ECO:0000256" key="1">
    <source>
        <dbReference type="ARBA" id="ARBA00022737"/>
    </source>
</evidence>
<comment type="caution">
    <text evidence="3">The sequence shown here is derived from an EMBL/GenBank/DDBJ whole genome shotgun (WGS) entry which is preliminary data.</text>
</comment>
<dbReference type="PROSITE" id="PS50077">
    <property type="entry name" value="HEAT_REPEAT"/>
    <property type="match status" value="1"/>
</dbReference>
<dbReference type="Proteomes" id="UP000675880">
    <property type="component" value="Unassembled WGS sequence"/>
</dbReference>
<dbReference type="Pfam" id="PF03130">
    <property type="entry name" value="HEAT_PBS"/>
    <property type="match status" value="2"/>
</dbReference>
<comment type="function">
    <text evidence="2">Catalyzes the hydroxylation of the N(6)-(4-aminobutyl)-L-lysine intermediate produced by deoxyhypusine synthase/DHPS on a critical lysine of the eukaryotic translation initiation factor 5A/eIF-5A. This is the second step of the post-translational modification of that lysine into an unusual amino acid residue named hypusine. Hypusination is unique to mature eIF-5A factor and is essential for its function.</text>
</comment>
<accession>A0ABM8QUQ5</accession>
<dbReference type="PANTHER" id="PTHR12697">
    <property type="entry name" value="PBS LYASE HEAT-LIKE PROTEIN"/>
    <property type="match status" value="1"/>
</dbReference>
<gene>
    <name evidence="3" type="ORF">NSPZN2_11468</name>
</gene>
<proteinExistence type="predicted"/>
<dbReference type="EMBL" id="CAJNBJ010000001">
    <property type="protein sequence ID" value="CAE6716329.1"/>
    <property type="molecule type" value="Genomic_DNA"/>
</dbReference>
<evidence type="ECO:0000313" key="3">
    <source>
        <dbReference type="EMBL" id="CAE6716329.1"/>
    </source>
</evidence>
<keyword evidence="1" id="KW-0677">Repeat</keyword>
<reference evidence="3 4" key="1">
    <citation type="submission" date="2021-02" db="EMBL/GenBank/DDBJ databases">
        <authorList>
            <person name="Han P."/>
        </authorList>
    </citation>
    <scope>NUCLEOTIDE SEQUENCE [LARGE SCALE GENOMIC DNA]</scope>
    <source>
        <strain evidence="3">Candidatus Nitrospira sp. ZN2</strain>
    </source>
</reference>
<dbReference type="InterPro" id="IPR000357">
    <property type="entry name" value="HEAT"/>
</dbReference>
<dbReference type="InterPro" id="IPR021133">
    <property type="entry name" value="HEAT_type_2"/>
</dbReference>
<dbReference type="Gene3D" id="1.25.10.10">
    <property type="entry name" value="Leucine-rich Repeat Variant"/>
    <property type="match status" value="3"/>
</dbReference>
<dbReference type="InterPro" id="IPR004155">
    <property type="entry name" value="PBS_lyase_HEAT"/>
</dbReference>
<dbReference type="InterPro" id="IPR016024">
    <property type="entry name" value="ARM-type_fold"/>
</dbReference>
<evidence type="ECO:0008006" key="5">
    <source>
        <dbReference type="Google" id="ProtNLM"/>
    </source>
</evidence>
<evidence type="ECO:0000256" key="2">
    <source>
        <dbReference type="ARBA" id="ARBA00045876"/>
    </source>
</evidence>
<dbReference type="Pfam" id="PF13646">
    <property type="entry name" value="HEAT_2"/>
    <property type="match status" value="2"/>
</dbReference>
<name>A0ABM8QUQ5_9BACT</name>
<dbReference type="RefSeq" id="WP_213041205.1">
    <property type="nucleotide sequence ID" value="NZ_CAJNBJ010000001.1"/>
</dbReference>
<evidence type="ECO:0000313" key="4">
    <source>
        <dbReference type="Proteomes" id="UP000675880"/>
    </source>
</evidence>
<dbReference type="SUPFAM" id="SSF48371">
    <property type="entry name" value="ARM repeat"/>
    <property type="match status" value="1"/>
</dbReference>
<dbReference type="Pfam" id="PF02985">
    <property type="entry name" value="HEAT"/>
    <property type="match status" value="1"/>
</dbReference>
<dbReference type="InterPro" id="IPR011989">
    <property type="entry name" value="ARM-like"/>
</dbReference>
<keyword evidence="4" id="KW-1185">Reference proteome</keyword>
<dbReference type="SMART" id="SM00567">
    <property type="entry name" value="EZ_HEAT"/>
    <property type="match status" value="9"/>
</dbReference>
<dbReference type="PANTHER" id="PTHR12697:SF5">
    <property type="entry name" value="DEOXYHYPUSINE HYDROXYLASE"/>
    <property type="match status" value="1"/>
</dbReference>